<dbReference type="GO" id="GO:0008823">
    <property type="term" value="F:cupric reductase (NADH) activity"/>
    <property type="evidence" value="ECO:0007669"/>
    <property type="project" value="TreeGrafter"/>
</dbReference>
<dbReference type="GO" id="GO:0070967">
    <property type="term" value="F:coenzyme F420 binding"/>
    <property type="evidence" value="ECO:0007669"/>
    <property type="project" value="InterPro"/>
</dbReference>
<dbReference type="GO" id="GO:0005886">
    <property type="term" value="C:plasma membrane"/>
    <property type="evidence" value="ECO:0007669"/>
    <property type="project" value="TreeGrafter"/>
</dbReference>
<organism evidence="3 4">
    <name type="scientific">Novosphingobium marinum</name>
    <dbReference type="NCBI Taxonomy" id="1514948"/>
    <lineage>
        <taxon>Bacteria</taxon>
        <taxon>Pseudomonadati</taxon>
        <taxon>Pseudomonadota</taxon>
        <taxon>Alphaproteobacteria</taxon>
        <taxon>Sphingomonadales</taxon>
        <taxon>Sphingomonadaceae</taxon>
        <taxon>Novosphingobium</taxon>
    </lineage>
</organism>
<evidence type="ECO:0000256" key="1">
    <source>
        <dbReference type="ARBA" id="ARBA00023002"/>
    </source>
</evidence>
<comment type="caution">
    <text evidence="3">The sequence shown here is derived from an EMBL/GenBank/DDBJ whole genome shotgun (WGS) entry which is preliminary data.</text>
</comment>
<accession>A0A7Y9XY62</accession>
<name>A0A7Y9XY62_9SPHN</name>
<gene>
    <name evidence="3" type="ORF">FHS75_001839</name>
</gene>
<dbReference type="InterPro" id="IPR036291">
    <property type="entry name" value="NAD(P)-bd_dom_sf"/>
</dbReference>
<feature type="domain" description="Pyrroline-5-carboxylate reductase catalytic N-terminal" evidence="2">
    <location>
        <begin position="8"/>
        <end position="100"/>
    </location>
</feature>
<keyword evidence="1" id="KW-0560">Oxidoreductase</keyword>
<dbReference type="GO" id="GO:0015677">
    <property type="term" value="P:copper ion import"/>
    <property type="evidence" value="ECO:0007669"/>
    <property type="project" value="TreeGrafter"/>
</dbReference>
<dbReference type="GO" id="GO:0050661">
    <property type="term" value="F:NADP binding"/>
    <property type="evidence" value="ECO:0007669"/>
    <property type="project" value="InterPro"/>
</dbReference>
<protein>
    <recommendedName>
        <fullName evidence="2">Pyrroline-5-carboxylate reductase catalytic N-terminal domain-containing protein</fullName>
    </recommendedName>
</protein>
<reference evidence="3 4" key="1">
    <citation type="submission" date="2020-07" db="EMBL/GenBank/DDBJ databases">
        <title>Genomic Encyclopedia of Type Strains, Phase IV (KMG-IV): sequencing the most valuable type-strain genomes for metagenomic binning, comparative biology and taxonomic classification.</title>
        <authorList>
            <person name="Goeker M."/>
        </authorList>
    </citation>
    <scope>NUCLEOTIDE SEQUENCE [LARGE SCALE GENOMIC DNA]</scope>
    <source>
        <strain evidence="3 4">DSM 29043</strain>
    </source>
</reference>
<evidence type="ECO:0000313" key="4">
    <source>
        <dbReference type="Proteomes" id="UP000522081"/>
    </source>
</evidence>
<dbReference type="Proteomes" id="UP000522081">
    <property type="component" value="Unassembled WGS sequence"/>
</dbReference>
<evidence type="ECO:0000259" key="2">
    <source>
        <dbReference type="Pfam" id="PF03807"/>
    </source>
</evidence>
<sequence>MKMNEIGTIAVVGGTGKLGSAIAARLSRAGYRIVVGSRSSESAEAEAKRLGNGAEGMSNADAAAAGDLIFITVPFSAQAETLEQVAPFAAGKIVVDTTVPLVPPKVMRVQLPAEGSAAQCAAKVLGEDIRLVSGFHNVAAHKLAQDIDVECDVFVFGDDKDAREVVVGLAREMGLRGIHAGALANSAAAEAMTSLLIFINKRYGVDGAGIRITGELSAKD</sequence>
<dbReference type="PANTHER" id="PTHR14239:SF0">
    <property type="entry name" value="F420-DEPENDENT NADP REDUCTASE"/>
    <property type="match status" value="1"/>
</dbReference>
<dbReference type="Gene3D" id="3.40.50.720">
    <property type="entry name" value="NAD(P)-binding Rossmann-like Domain"/>
    <property type="match status" value="1"/>
</dbReference>
<dbReference type="InterPro" id="IPR028939">
    <property type="entry name" value="P5C_Rdtase_cat_N"/>
</dbReference>
<dbReference type="NCBIfam" id="TIGR01915">
    <property type="entry name" value="npdG"/>
    <property type="match status" value="1"/>
</dbReference>
<dbReference type="SUPFAM" id="SSF51735">
    <property type="entry name" value="NAD(P)-binding Rossmann-fold domains"/>
    <property type="match status" value="1"/>
</dbReference>
<dbReference type="InterPro" id="IPR010185">
    <property type="entry name" value="NpdG"/>
</dbReference>
<dbReference type="Pfam" id="PF03807">
    <property type="entry name" value="F420_oxidored"/>
    <property type="match status" value="1"/>
</dbReference>
<dbReference type="GO" id="GO:0016651">
    <property type="term" value="F:oxidoreductase activity, acting on NAD(P)H"/>
    <property type="evidence" value="ECO:0007669"/>
    <property type="project" value="InterPro"/>
</dbReference>
<dbReference type="InterPro" id="IPR051267">
    <property type="entry name" value="STEAP_metalloreductase"/>
</dbReference>
<proteinExistence type="predicted"/>
<keyword evidence="4" id="KW-1185">Reference proteome</keyword>
<dbReference type="AlphaFoldDB" id="A0A7Y9XY62"/>
<dbReference type="GO" id="GO:0006740">
    <property type="term" value="P:NADPH regeneration"/>
    <property type="evidence" value="ECO:0007669"/>
    <property type="project" value="InterPro"/>
</dbReference>
<dbReference type="PANTHER" id="PTHR14239">
    <property type="entry name" value="DUDULIN-RELATED"/>
    <property type="match status" value="1"/>
</dbReference>
<dbReference type="EMBL" id="JACBZF010000002">
    <property type="protein sequence ID" value="NYH95520.1"/>
    <property type="molecule type" value="Genomic_DNA"/>
</dbReference>
<evidence type="ECO:0000313" key="3">
    <source>
        <dbReference type="EMBL" id="NYH95520.1"/>
    </source>
</evidence>
<dbReference type="GO" id="GO:0052851">
    <property type="term" value="F:ferric-chelate reductase (NADPH) activity"/>
    <property type="evidence" value="ECO:0007669"/>
    <property type="project" value="TreeGrafter"/>
</dbReference>